<feature type="transmembrane region" description="Helical" evidence="1">
    <location>
        <begin position="124"/>
        <end position="145"/>
    </location>
</feature>
<evidence type="ECO:0000256" key="1">
    <source>
        <dbReference type="SAM" id="Phobius"/>
    </source>
</evidence>
<keyword evidence="3" id="KW-1185">Reference proteome</keyword>
<reference evidence="3" key="1">
    <citation type="submission" date="2016-12" db="EMBL/GenBank/DDBJ databases">
        <authorList>
            <person name="Jung M.Y."/>
            <person name="Lee S.H."/>
        </authorList>
    </citation>
    <scope>NUCLEOTIDE SEQUENCE [LARGE SCALE GENOMIC DNA]</scope>
    <source>
        <strain evidence="3">WiKim39</strain>
    </source>
</reference>
<sequence>MTNKEKEQLGYLLQKDDLLIRKNIVEKDADILINFINRINFILLLSNVFFLNSKPDILLLANVALSLYSFYVSNLKSEMMNNENKNSKISLHASDLTPIALILFIELYIRKLTNIHIEYQMLNSIYQIALIIIIFMALVIIELITKIILENKVSRDLLNHCLYK</sequence>
<organism evidence="2 3">
    <name type="scientific">Companilactobacillus allii</name>
    <dbReference type="NCBI Taxonomy" id="1847728"/>
    <lineage>
        <taxon>Bacteria</taxon>
        <taxon>Bacillati</taxon>
        <taxon>Bacillota</taxon>
        <taxon>Bacilli</taxon>
        <taxon>Lactobacillales</taxon>
        <taxon>Lactobacillaceae</taxon>
        <taxon>Companilactobacillus</taxon>
    </lineage>
</organism>
<dbReference type="AlphaFoldDB" id="A0A1P8Q4T2"/>
<evidence type="ECO:0000313" key="3">
    <source>
        <dbReference type="Proteomes" id="UP000187499"/>
    </source>
</evidence>
<feature type="transmembrane region" description="Helical" evidence="1">
    <location>
        <begin position="89"/>
        <end position="109"/>
    </location>
</feature>
<accession>A0A1P8Q4T2</accession>
<dbReference type="RefSeq" id="WP_076617007.1">
    <property type="nucleotide sequence ID" value="NZ_CP019323.1"/>
</dbReference>
<name>A0A1P8Q4T2_9LACO</name>
<evidence type="ECO:0000313" key="2">
    <source>
        <dbReference type="EMBL" id="APX72870.1"/>
    </source>
</evidence>
<feature type="transmembrane region" description="Helical" evidence="1">
    <location>
        <begin position="31"/>
        <end position="51"/>
    </location>
</feature>
<gene>
    <name evidence="2" type="ORF">BTM29_10045</name>
</gene>
<dbReference type="Proteomes" id="UP000187499">
    <property type="component" value="Chromosome"/>
</dbReference>
<dbReference type="STRING" id="1847728.BTM29_10045"/>
<keyword evidence="1" id="KW-0472">Membrane</keyword>
<dbReference type="KEGG" id="lalw:BTM29_10045"/>
<dbReference type="EMBL" id="CP019323">
    <property type="protein sequence ID" value="APX72870.1"/>
    <property type="molecule type" value="Genomic_DNA"/>
</dbReference>
<proteinExistence type="predicted"/>
<keyword evidence="1" id="KW-1133">Transmembrane helix</keyword>
<protein>
    <submittedName>
        <fullName evidence="2">Uncharacterized protein</fullName>
    </submittedName>
</protein>
<keyword evidence="1" id="KW-0812">Transmembrane</keyword>
<feature type="transmembrane region" description="Helical" evidence="1">
    <location>
        <begin position="57"/>
        <end position="77"/>
    </location>
</feature>